<dbReference type="Proteomes" id="UP000775770">
    <property type="component" value="Unassembled WGS sequence"/>
</dbReference>
<dbReference type="Gene3D" id="1.10.287.1040">
    <property type="entry name" value="Exonuclease VII, small subunit"/>
    <property type="match status" value="1"/>
</dbReference>
<evidence type="ECO:0000256" key="4">
    <source>
        <dbReference type="ARBA" id="ARBA00022801"/>
    </source>
</evidence>
<comment type="similarity">
    <text evidence="1">Belongs to the XseB family.</text>
</comment>
<dbReference type="Pfam" id="PF02609">
    <property type="entry name" value="Exonuc_VII_S"/>
    <property type="match status" value="1"/>
</dbReference>
<evidence type="ECO:0000256" key="5">
    <source>
        <dbReference type="ARBA" id="ARBA00022839"/>
    </source>
</evidence>
<dbReference type="EMBL" id="JABZRA010000015">
    <property type="protein sequence ID" value="MBF1272193.1"/>
    <property type="molecule type" value="Genomic_DNA"/>
</dbReference>
<accession>A0A930DIU4</accession>
<dbReference type="InterPro" id="IPR003761">
    <property type="entry name" value="Exonuc_VII_S"/>
</dbReference>
<evidence type="ECO:0000256" key="2">
    <source>
        <dbReference type="ARBA" id="ARBA00022490"/>
    </source>
</evidence>
<evidence type="ECO:0000256" key="1">
    <source>
        <dbReference type="ARBA" id="ARBA00009998"/>
    </source>
</evidence>
<dbReference type="AlphaFoldDB" id="A0A930DIU4"/>
<dbReference type="SUPFAM" id="SSF116842">
    <property type="entry name" value="XseB-like"/>
    <property type="match status" value="1"/>
</dbReference>
<dbReference type="GO" id="GO:0006308">
    <property type="term" value="P:DNA catabolic process"/>
    <property type="evidence" value="ECO:0007669"/>
    <property type="project" value="InterPro"/>
</dbReference>
<keyword evidence="4" id="KW-0378">Hydrolase</keyword>
<organism evidence="7 8">
    <name type="scientific">Oribacterium sinus</name>
    <dbReference type="NCBI Taxonomy" id="237576"/>
    <lineage>
        <taxon>Bacteria</taxon>
        <taxon>Bacillati</taxon>
        <taxon>Bacillota</taxon>
        <taxon>Clostridia</taxon>
        <taxon>Lachnospirales</taxon>
        <taxon>Lachnospiraceae</taxon>
        <taxon>Oribacterium</taxon>
    </lineage>
</organism>
<gene>
    <name evidence="7" type="ORF">HXM90_02050</name>
</gene>
<evidence type="ECO:0000256" key="6">
    <source>
        <dbReference type="SAM" id="Coils"/>
    </source>
</evidence>
<dbReference type="GO" id="GO:0009318">
    <property type="term" value="C:exodeoxyribonuclease VII complex"/>
    <property type="evidence" value="ECO:0007669"/>
    <property type="project" value="InterPro"/>
</dbReference>
<evidence type="ECO:0000313" key="8">
    <source>
        <dbReference type="Proteomes" id="UP000775770"/>
    </source>
</evidence>
<reference evidence="7" key="1">
    <citation type="submission" date="2020-04" db="EMBL/GenBank/DDBJ databases">
        <title>Deep metagenomics examines the oral microbiome during advanced dental caries in children, revealing novel taxa and co-occurrences with host molecules.</title>
        <authorList>
            <person name="Baker J.L."/>
            <person name="Morton J.T."/>
            <person name="Dinis M."/>
            <person name="Alvarez R."/>
            <person name="Tran N.C."/>
            <person name="Knight R."/>
            <person name="Edlund A."/>
        </authorList>
    </citation>
    <scope>NUCLEOTIDE SEQUENCE</scope>
    <source>
        <strain evidence="7">JCVI_38_bin.19</strain>
    </source>
</reference>
<comment type="caution">
    <text evidence="7">The sequence shown here is derived from an EMBL/GenBank/DDBJ whole genome shotgun (WGS) entry which is preliminary data.</text>
</comment>
<sequence length="81" mass="9257">MGKVEKKPEELMEQKEKKDLNEIFENLDGLLEKMEGEESLEKSFAIYQKAVSLLKEANESIDQIEKQVKLLDSEQKGGLDA</sequence>
<dbReference type="InterPro" id="IPR037004">
    <property type="entry name" value="Exonuc_VII_ssu_sf"/>
</dbReference>
<dbReference type="GO" id="GO:0008855">
    <property type="term" value="F:exodeoxyribonuclease VII activity"/>
    <property type="evidence" value="ECO:0007669"/>
    <property type="project" value="InterPro"/>
</dbReference>
<feature type="coiled-coil region" evidence="6">
    <location>
        <begin position="17"/>
        <end position="74"/>
    </location>
</feature>
<evidence type="ECO:0000313" key="7">
    <source>
        <dbReference type="EMBL" id="MBF1272193.1"/>
    </source>
</evidence>
<keyword evidence="3" id="KW-0540">Nuclease</keyword>
<name>A0A930DIU4_9FIRM</name>
<dbReference type="RefSeq" id="WP_304070003.1">
    <property type="nucleotide sequence ID" value="NZ_JABZRA010000015.1"/>
</dbReference>
<keyword evidence="5" id="KW-0269">Exonuclease</keyword>
<protein>
    <submittedName>
        <fullName evidence="7">Exodeoxyribonuclease VII small subunit</fullName>
    </submittedName>
</protein>
<proteinExistence type="inferred from homology"/>
<evidence type="ECO:0000256" key="3">
    <source>
        <dbReference type="ARBA" id="ARBA00022722"/>
    </source>
</evidence>
<keyword evidence="6" id="KW-0175">Coiled coil</keyword>
<keyword evidence="2" id="KW-0963">Cytoplasm</keyword>